<keyword evidence="3" id="KW-1185">Reference proteome</keyword>
<evidence type="ECO:0000256" key="1">
    <source>
        <dbReference type="ARBA" id="ARBA00022649"/>
    </source>
</evidence>
<dbReference type="RefSeq" id="WP_169589995.1">
    <property type="nucleotide sequence ID" value="NZ_JABBGK010000002.1"/>
</dbReference>
<comment type="caution">
    <text evidence="2">The sequence shown here is derived from an EMBL/GenBank/DDBJ whole genome shotgun (WGS) entry which is preliminary data.</text>
</comment>
<sequence>MAGYLFHPAADAALDRIWRDTAESWGEKQAAAYILGLHNHLERLCETKAIWRELPKDLITAAGLPGGIYVSRYRHHLMFFRGLPSGKLGVLSILHERMDIPTRLAEELARTSQVQSKEN</sequence>
<dbReference type="Pfam" id="PF05016">
    <property type="entry name" value="ParE_toxin"/>
    <property type="match status" value="1"/>
</dbReference>
<evidence type="ECO:0000313" key="2">
    <source>
        <dbReference type="EMBL" id="NML74519.1"/>
    </source>
</evidence>
<proteinExistence type="predicted"/>
<gene>
    <name evidence="2" type="ORF">HHL25_10335</name>
</gene>
<dbReference type="Gene3D" id="3.30.2310.20">
    <property type="entry name" value="RelE-like"/>
    <property type="match status" value="1"/>
</dbReference>
<dbReference type="EMBL" id="JABBGK010000002">
    <property type="protein sequence ID" value="NML74519.1"/>
    <property type="molecule type" value="Genomic_DNA"/>
</dbReference>
<dbReference type="InterPro" id="IPR035093">
    <property type="entry name" value="RelE/ParE_toxin_dom_sf"/>
</dbReference>
<evidence type="ECO:0000313" key="3">
    <source>
        <dbReference type="Proteomes" id="UP000541470"/>
    </source>
</evidence>
<dbReference type="InterPro" id="IPR007712">
    <property type="entry name" value="RelE/ParE_toxin"/>
</dbReference>
<name>A0A7Y0FWC3_9HYPH</name>
<dbReference type="Proteomes" id="UP000541470">
    <property type="component" value="Unassembled WGS sequence"/>
</dbReference>
<protein>
    <submittedName>
        <fullName evidence="2">Type II toxin-antitoxin system RelE/ParE family toxin</fullName>
    </submittedName>
</protein>
<organism evidence="2 3">
    <name type="scientific">Rhizobium terricola</name>
    <dbReference type="NCBI Taxonomy" id="2728849"/>
    <lineage>
        <taxon>Bacteria</taxon>
        <taxon>Pseudomonadati</taxon>
        <taxon>Pseudomonadota</taxon>
        <taxon>Alphaproteobacteria</taxon>
        <taxon>Hyphomicrobiales</taxon>
        <taxon>Rhizobiaceae</taxon>
        <taxon>Rhizobium/Agrobacterium group</taxon>
        <taxon>Rhizobium</taxon>
    </lineage>
</organism>
<dbReference type="AlphaFoldDB" id="A0A7Y0FWC3"/>
<accession>A0A7Y0FWC3</accession>
<reference evidence="2 3" key="1">
    <citation type="submission" date="2020-04" db="EMBL/GenBank/DDBJ databases">
        <title>Rhizobium sp. S-51 isolated from soil.</title>
        <authorList>
            <person name="Dahal R.H."/>
        </authorList>
    </citation>
    <scope>NUCLEOTIDE SEQUENCE [LARGE SCALE GENOMIC DNA]</scope>
    <source>
        <strain evidence="2 3">S-51</strain>
    </source>
</reference>
<keyword evidence="1" id="KW-1277">Toxin-antitoxin system</keyword>